<dbReference type="GO" id="GO:0005634">
    <property type="term" value="C:nucleus"/>
    <property type="evidence" value="ECO:0007669"/>
    <property type="project" value="TreeGrafter"/>
</dbReference>
<dbReference type="GO" id="GO:0032436">
    <property type="term" value="P:positive regulation of proteasomal ubiquitin-dependent protein catabolic process"/>
    <property type="evidence" value="ECO:0007669"/>
    <property type="project" value="TreeGrafter"/>
</dbReference>
<gene>
    <name evidence="1" type="ORF">HERILL_LOCUS15244</name>
</gene>
<dbReference type="SUPFAM" id="SSF82171">
    <property type="entry name" value="DPP6 N-terminal domain-like"/>
    <property type="match status" value="1"/>
</dbReference>
<evidence type="ECO:0000313" key="1">
    <source>
        <dbReference type="EMBL" id="CAD7092918.1"/>
    </source>
</evidence>
<sequence length="556" mass="64920">MENNNESTAPGFIRPRRIAPQNIVLRLFARESGMYRRGTESYVSRKFYQNIYPNLTVVNVEKPAGFLRKFSPDGKYLIGFSYDQTSVEIYRFLGVPAAANLLNLWNDDIVPNVNKHLPYFIRSQIFEKLFKLQKTVSVSQLNKQLNRECSLFTNDGRFVIVGAASFISDDNRPGFHEIYTTNEAITPTSKYNLEDFSIYLVDIQEGRVTDTVDFNVDKIFLAHNQGIYLYNNTFAVLSVFHQTIHIFEIYNGRFMAVQKIGRFCSEFEKNLYNATYPNPMFRPFMEKTINSLKHRVLVFLFKKATLDQRSSGEAFYLRKYFQFFDSYKSLRMWKMQLLDEDHLLIKYASEEVVSLKVLEPNSHPSFFVFYSIPDSRVLEVFDNTSRDLLHLFENFCDMFRNTQVQSDSLFPCSPSNNIYAKLLQQKCKQTIISARGGGAIEATKRMLAQLPISAQSYSCSPYLDLNLFSYDDKWISVMERPKACGEYPIRFFDRETGLFKFRIYPGLQDRRATSAPRRLVAFTFHPTEPFAISVQRVNNEYVVNFHIRHEPFRLNK</sequence>
<dbReference type="FunCoup" id="A0A7R8V4Y8">
    <property type="interactions" value="788"/>
</dbReference>
<dbReference type="PANTHER" id="PTHR13374">
    <property type="entry name" value="DET1 HOMOLOG DE-ETIOLATED-1 HOMOLOG"/>
    <property type="match status" value="1"/>
</dbReference>
<evidence type="ECO:0000313" key="2">
    <source>
        <dbReference type="Proteomes" id="UP000594454"/>
    </source>
</evidence>
<dbReference type="GO" id="GO:0016567">
    <property type="term" value="P:protein ubiquitination"/>
    <property type="evidence" value="ECO:0007669"/>
    <property type="project" value="TreeGrafter"/>
</dbReference>
<dbReference type="OMA" id="ITPCLTI"/>
<protein>
    <recommendedName>
        <fullName evidence="3">DET1 homolog</fullName>
    </recommendedName>
</protein>
<accession>A0A7R8V4Y8</accession>
<evidence type="ECO:0008006" key="3">
    <source>
        <dbReference type="Google" id="ProtNLM"/>
    </source>
</evidence>
<dbReference type="InterPro" id="IPR019138">
    <property type="entry name" value="De-etiolated_protein_1_Det1"/>
</dbReference>
<dbReference type="EMBL" id="LR899014">
    <property type="protein sequence ID" value="CAD7092918.1"/>
    <property type="molecule type" value="Genomic_DNA"/>
</dbReference>
<name>A0A7R8V4Y8_HERIL</name>
<dbReference type="GO" id="GO:0031461">
    <property type="term" value="C:cullin-RING ubiquitin ligase complex"/>
    <property type="evidence" value="ECO:0007669"/>
    <property type="project" value="TreeGrafter"/>
</dbReference>
<dbReference type="OrthoDB" id="18339at2759"/>
<dbReference type="Pfam" id="PF09737">
    <property type="entry name" value="Det1"/>
    <property type="match status" value="1"/>
</dbReference>
<dbReference type="GO" id="GO:1990756">
    <property type="term" value="F:ubiquitin-like ligase-substrate adaptor activity"/>
    <property type="evidence" value="ECO:0007669"/>
    <property type="project" value="TreeGrafter"/>
</dbReference>
<dbReference type="InParanoid" id="A0A7R8V4Y8"/>
<reference evidence="1 2" key="1">
    <citation type="submission" date="2020-11" db="EMBL/GenBank/DDBJ databases">
        <authorList>
            <person name="Wallbank WR R."/>
            <person name="Pardo Diaz C."/>
            <person name="Kozak K."/>
            <person name="Martin S."/>
            <person name="Jiggins C."/>
            <person name="Moest M."/>
            <person name="Warren A I."/>
            <person name="Generalovic N T."/>
            <person name="Byers J.R.P. K."/>
            <person name="Montejo-Kovacevich G."/>
            <person name="Yen C E."/>
        </authorList>
    </citation>
    <scope>NUCLEOTIDE SEQUENCE [LARGE SCALE GENOMIC DNA]</scope>
</reference>
<organism evidence="1 2">
    <name type="scientific">Hermetia illucens</name>
    <name type="common">Black soldier fly</name>
    <dbReference type="NCBI Taxonomy" id="343691"/>
    <lineage>
        <taxon>Eukaryota</taxon>
        <taxon>Metazoa</taxon>
        <taxon>Ecdysozoa</taxon>
        <taxon>Arthropoda</taxon>
        <taxon>Hexapoda</taxon>
        <taxon>Insecta</taxon>
        <taxon>Pterygota</taxon>
        <taxon>Neoptera</taxon>
        <taxon>Endopterygota</taxon>
        <taxon>Diptera</taxon>
        <taxon>Brachycera</taxon>
        <taxon>Stratiomyomorpha</taxon>
        <taxon>Stratiomyidae</taxon>
        <taxon>Hermetiinae</taxon>
        <taxon>Hermetia</taxon>
    </lineage>
</organism>
<dbReference type="AlphaFoldDB" id="A0A7R8V4Y8"/>
<keyword evidence="2" id="KW-1185">Reference proteome</keyword>
<dbReference type="GO" id="GO:0031625">
    <property type="term" value="F:ubiquitin protein ligase binding"/>
    <property type="evidence" value="ECO:0007669"/>
    <property type="project" value="TreeGrafter"/>
</dbReference>
<proteinExistence type="predicted"/>
<dbReference type="PANTHER" id="PTHR13374:SF3">
    <property type="entry name" value="DET1 HOMOLOG"/>
    <property type="match status" value="1"/>
</dbReference>
<dbReference type="Proteomes" id="UP000594454">
    <property type="component" value="Chromosome 6"/>
</dbReference>